<dbReference type="AlphaFoldDB" id="A0A1I0HAE0"/>
<dbReference type="GeneID" id="93276829"/>
<keyword evidence="1" id="KW-1133">Transmembrane helix</keyword>
<evidence type="ECO:0000256" key="1">
    <source>
        <dbReference type="SAM" id="Phobius"/>
    </source>
</evidence>
<feature type="transmembrane region" description="Helical" evidence="1">
    <location>
        <begin position="21"/>
        <end position="40"/>
    </location>
</feature>
<evidence type="ECO:0000313" key="3">
    <source>
        <dbReference type="Proteomes" id="UP000198508"/>
    </source>
</evidence>
<sequence>MKKFLDYADQYIQESDWKVIAALKLCLLSLGICLGLSLPGEKKKPVFAIAAAVFIVTYIPLMAKFVTLLCRDARES</sequence>
<reference evidence="3" key="1">
    <citation type="submission" date="2016-10" db="EMBL/GenBank/DDBJ databases">
        <authorList>
            <person name="Varghese N."/>
            <person name="Submissions S."/>
        </authorList>
    </citation>
    <scope>NUCLEOTIDE SEQUENCE [LARGE SCALE GENOMIC DNA]</scope>
    <source>
        <strain evidence="3">NLAE-zl-G277</strain>
    </source>
</reference>
<dbReference type="Proteomes" id="UP000198508">
    <property type="component" value="Unassembled WGS sequence"/>
</dbReference>
<dbReference type="EMBL" id="FOIM01000015">
    <property type="protein sequence ID" value="SET80785.1"/>
    <property type="molecule type" value="Genomic_DNA"/>
</dbReference>
<dbReference type="RefSeq" id="WP_092365144.1">
    <property type="nucleotide sequence ID" value="NZ_CAJJSN010000018.1"/>
</dbReference>
<protein>
    <submittedName>
        <fullName evidence="2">Uncharacterized protein</fullName>
    </submittedName>
</protein>
<dbReference type="STRING" id="460384.SAMN05216313_11545"/>
<keyword evidence="3" id="KW-1185">Reference proteome</keyword>
<proteinExistence type="predicted"/>
<accession>A0A1I0HAE0</accession>
<organism evidence="2 3">
    <name type="scientific">Enterocloster lavalensis</name>
    <dbReference type="NCBI Taxonomy" id="460384"/>
    <lineage>
        <taxon>Bacteria</taxon>
        <taxon>Bacillati</taxon>
        <taxon>Bacillota</taxon>
        <taxon>Clostridia</taxon>
        <taxon>Lachnospirales</taxon>
        <taxon>Lachnospiraceae</taxon>
        <taxon>Enterocloster</taxon>
    </lineage>
</organism>
<keyword evidence="1" id="KW-0472">Membrane</keyword>
<evidence type="ECO:0000313" key="2">
    <source>
        <dbReference type="EMBL" id="SET80785.1"/>
    </source>
</evidence>
<gene>
    <name evidence="2" type="ORF">SAMN05216313_11545</name>
</gene>
<name>A0A1I0HAE0_9FIRM</name>
<keyword evidence="1" id="KW-0812">Transmembrane</keyword>
<feature type="transmembrane region" description="Helical" evidence="1">
    <location>
        <begin position="46"/>
        <end position="70"/>
    </location>
</feature>